<reference evidence="2" key="2">
    <citation type="submission" date="2025-09" db="UniProtKB">
        <authorList>
            <consortium name="Ensembl"/>
        </authorList>
    </citation>
    <scope>IDENTIFICATION</scope>
</reference>
<accession>A0A3Q0SZE6</accession>
<dbReference type="Pfam" id="PF01359">
    <property type="entry name" value="Transposase_1"/>
    <property type="match status" value="1"/>
</dbReference>
<keyword evidence="3" id="KW-1185">Reference proteome</keyword>
<dbReference type="InterPro" id="IPR052709">
    <property type="entry name" value="Transposase-MT_Hybrid"/>
</dbReference>
<dbReference type="InterPro" id="IPR036397">
    <property type="entry name" value="RNaseH_sf"/>
</dbReference>
<dbReference type="PANTHER" id="PTHR46060">
    <property type="entry name" value="MARINER MOS1 TRANSPOSASE-LIKE PROTEIN"/>
    <property type="match status" value="1"/>
</dbReference>
<evidence type="ECO:0000313" key="2">
    <source>
        <dbReference type="Ensembl" id="ENSACIP00000030241.1"/>
    </source>
</evidence>
<dbReference type="Proteomes" id="UP000261340">
    <property type="component" value="Unplaced"/>
</dbReference>
<dbReference type="Pfam" id="PF17906">
    <property type="entry name" value="HTH_48"/>
    <property type="match status" value="1"/>
</dbReference>
<dbReference type="InterPro" id="IPR001888">
    <property type="entry name" value="Transposase_1"/>
</dbReference>
<dbReference type="AlphaFoldDB" id="A0A3Q0SZE6"/>
<proteinExistence type="predicted"/>
<dbReference type="Gene3D" id="3.30.420.10">
    <property type="entry name" value="Ribonuclease H-like superfamily/Ribonuclease H"/>
    <property type="match status" value="1"/>
</dbReference>
<organism evidence="2 3">
    <name type="scientific">Amphilophus citrinellus</name>
    <name type="common">Midas cichlid</name>
    <name type="synonym">Cichlasoma citrinellum</name>
    <dbReference type="NCBI Taxonomy" id="61819"/>
    <lineage>
        <taxon>Eukaryota</taxon>
        <taxon>Metazoa</taxon>
        <taxon>Chordata</taxon>
        <taxon>Craniata</taxon>
        <taxon>Vertebrata</taxon>
        <taxon>Euteleostomi</taxon>
        <taxon>Actinopterygii</taxon>
        <taxon>Neopterygii</taxon>
        <taxon>Teleostei</taxon>
        <taxon>Neoteleostei</taxon>
        <taxon>Acanthomorphata</taxon>
        <taxon>Ovalentaria</taxon>
        <taxon>Cichlomorphae</taxon>
        <taxon>Cichliformes</taxon>
        <taxon>Cichlidae</taxon>
        <taxon>New World cichlids</taxon>
        <taxon>Cichlasomatinae</taxon>
        <taxon>Heroini</taxon>
        <taxon>Amphilophus</taxon>
    </lineage>
</organism>
<evidence type="ECO:0000313" key="3">
    <source>
        <dbReference type="Proteomes" id="UP000261340"/>
    </source>
</evidence>
<evidence type="ECO:0000259" key="1">
    <source>
        <dbReference type="Pfam" id="PF17906"/>
    </source>
</evidence>
<name>A0A3Q0SZE6_AMPCI</name>
<dbReference type="Ensembl" id="ENSACIT00000031033.1">
    <property type="protein sequence ID" value="ENSACIP00000030241.1"/>
    <property type="gene ID" value="ENSACIG00000023404.1"/>
</dbReference>
<feature type="domain" description="Mos1 transposase HTH" evidence="1">
    <location>
        <begin position="26"/>
        <end position="67"/>
    </location>
</feature>
<dbReference type="Gene3D" id="1.10.10.1450">
    <property type="match status" value="1"/>
</dbReference>
<dbReference type="InterPro" id="IPR041426">
    <property type="entry name" value="Mos1_HTH"/>
</dbReference>
<dbReference type="GeneTree" id="ENSGT00940000164451"/>
<reference evidence="2" key="1">
    <citation type="submission" date="2025-08" db="UniProtKB">
        <authorList>
            <consortium name="Ensembl"/>
        </authorList>
    </citation>
    <scope>IDENTIFICATION</scope>
</reference>
<dbReference type="PANTHER" id="PTHR46060:SF1">
    <property type="entry name" value="MARINER MOS1 TRANSPOSASE-LIKE PROTEIN"/>
    <property type="match status" value="1"/>
</dbReference>
<dbReference type="GO" id="GO:0003676">
    <property type="term" value="F:nucleic acid binding"/>
    <property type="evidence" value="ECO:0007669"/>
    <property type="project" value="InterPro"/>
</dbReference>
<sequence>CLKKKSFHVAARNESQRLKFEQREKIKFCIKSGQSAKKTFQILQEVYGTKAMSWSRCFDWYLRFKRGRVSVDDVDDDRSGRTTTSKTPKHIREIDRLVRQDFRITIREISAILNVSFGTVHAILASNLNLHQVAHKFVPRLLTPAHKQYRFQVCEDLYDQARDDPTFISRIITGDESWVYSYKPNTKQPGRAKVNQVRTKTKAMLITFFDIHGVVHREFVPEGQAVDAQFYLSVMQRLRENIQIKRPELWQKGNWLLHHDNTSAHNALKECHFFCYNNTNLIPHPYHSPDLAPCDFFLFPKINSKLKGQFFDTVEELQHASLMVLDNLKEEDFQSAFKAWQQRWVCCTAAQGNYFTADGGHI</sequence>
<dbReference type="STRING" id="61819.ENSACIP00000030241"/>
<dbReference type="OMA" id="IHGVVHR"/>
<protein>
    <recommendedName>
        <fullName evidence="1">Mos1 transposase HTH domain-containing protein</fullName>
    </recommendedName>
</protein>